<dbReference type="PANTHER" id="PTHR12196:SF2">
    <property type="entry name" value="DIPHTHINE--AMMONIA LIGASE"/>
    <property type="match status" value="1"/>
</dbReference>
<dbReference type="STRING" id="48709.A0A1D2MGI1"/>
<dbReference type="UniPathway" id="UPA00559"/>
<dbReference type="Gene3D" id="3.40.50.620">
    <property type="entry name" value="HUPs"/>
    <property type="match status" value="1"/>
</dbReference>
<keyword evidence="5 14" id="KW-0436">Ligase</keyword>
<dbReference type="SUPFAM" id="SSF55298">
    <property type="entry name" value="YjgF-like"/>
    <property type="match status" value="2"/>
</dbReference>
<dbReference type="OMA" id="HCRLAQS"/>
<organism evidence="14 15">
    <name type="scientific">Orchesella cincta</name>
    <name type="common">Springtail</name>
    <name type="synonym">Podura cincta</name>
    <dbReference type="NCBI Taxonomy" id="48709"/>
    <lineage>
        <taxon>Eukaryota</taxon>
        <taxon>Metazoa</taxon>
        <taxon>Ecdysozoa</taxon>
        <taxon>Arthropoda</taxon>
        <taxon>Hexapoda</taxon>
        <taxon>Collembola</taxon>
        <taxon>Entomobryomorpha</taxon>
        <taxon>Entomobryoidea</taxon>
        <taxon>Orchesellidae</taxon>
        <taxon>Orchesellinae</taxon>
        <taxon>Orchesella</taxon>
    </lineage>
</organism>
<evidence type="ECO:0000256" key="10">
    <source>
        <dbReference type="ARBA" id="ARBA00031552"/>
    </source>
</evidence>
<dbReference type="InterPro" id="IPR006175">
    <property type="entry name" value="YjgF/YER057c/UK114"/>
</dbReference>
<evidence type="ECO:0000256" key="1">
    <source>
        <dbReference type="ARBA" id="ARBA00005156"/>
    </source>
</evidence>
<dbReference type="Gene3D" id="3.90.1490.10">
    <property type="entry name" value="putative n-type atp pyrophosphatase, domain 2"/>
    <property type="match status" value="1"/>
</dbReference>
<comment type="similarity">
    <text evidence="2">Belongs to the Diphthine--ammonia ligase family.</text>
</comment>
<keyword evidence="15" id="KW-1185">Reference proteome</keyword>
<dbReference type="Pfam" id="PF01902">
    <property type="entry name" value="Diphthami_syn_2"/>
    <property type="match status" value="1"/>
</dbReference>
<dbReference type="EC" id="6.3.1.14" evidence="3"/>
<evidence type="ECO:0000313" key="15">
    <source>
        <dbReference type="Proteomes" id="UP000094527"/>
    </source>
</evidence>
<evidence type="ECO:0000256" key="7">
    <source>
        <dbReference type="ARBA" id="ARBA00022840"/>
    </source>
</evidence>
<dbReference type="OrthoDB" id="686384at2759"/>
<dbReference type="Gene3D" id="3.30.1330.40">
    <property type="entry name" value="RutC-like"/>
    <property type="match status" value="2"/>
</dbReference>
<evidence type="ECO:0000256" key="9">
    <source>
        <dbReference type="ARBA" id="ARBA00031202"/>
    </source>
</evidence>
<dbReference type="FunFam" id="3.30.1330.40:FF:000010">
    <property type="entry name" value="Diphthine--ammonia ligase"/>
    <property type="match status" value="1"/>
</dbReference>
<dbReference type="GO" id="GO:0017178">
    <property type="term" value="F:diphthine-ammonia ligase activity"/>
    <property type="evidence" value="ECO:0007669"/>
    <property type="project" value="UniProtKB-EC"/>
</dbReference>
<dbReference type="FunFam" id="3.90.1490.10:FF:000001">
    <property type="entry name" value="Diphthine--ammonia ligase"/>
    <property type="match status" value="1"/>
</dbReference>
<dbReference type="SUPFAM" id="SSF52402">
    <property type="entry name" value="Adenine nucleotide alpha hydrolases-like"/>
    <property type="match status" value="1"/>
</dbReference>
<sequence length="767" mass="85468">MRVVALVSGGKDSCYNMMMCVAAGHEIVALANLQPSGCDEMDSYMYQTVGHDGISLYSQSMGLPLYRRTISGQAVIQDKEYSPTEGDEVEDLYSLLMEVKVWRPSNGGADIAIEGVAVGAILSDYQRVRVESVCSRLGLISLAYLWRRDQSELLQEMVDCGINAIIIKTASLGLDPDLHLGQTIAEMQTHLVKSKEKYGLNVCGEGGEYETFTLDCPLFQKSIVLDEYEKVIHSNDAFAPVGYLKLNKLHLVTKTVSPVKEEPIEVDDLDTIPEDERLMEQKDRLVGHPVKCPDDFVSDLIECNKAVCCDCNGRMECCASENAGENNGSVPQGQERHCKIHCSARRKAKDVNGESSSEGESSGMDANAEASAGKLCQTVHTKESQSFIVEPRITSNSGGWLWVVGIEAKKDNTLETGDCDLDSSENPMTKALMSLKSLVEERGFTFSDMISICMYVENMNDYPEYNKEYIKFFASRPPVRVCVEAPLPSNTAILLEALAYKTLPDGDGNIRHCMHVQGISHWAPANIGPYSQAVWVGDIIYIAGQIALVPGSMKLLDGGARMECRLALRHLDRILRAVDPKVEIRDIVQGICFVTDESYIEECRQELEKRTNNSIVEYLVVPRLPRDAKVEWQIWAHKHNTAFEYEETGCYVGSDSVKVKIIRRWNYENRIAAIVCRASIVNEGSNLTIEVLREVIEYALRKLLKEADKSAECFLRVFYRANTIIPSELLEVLESESIKYSVAYCILPVSCLVLQNTVMSVCGVRHQ</sequence>
<dbReference type="InterPro" id="IPR035959">
    <property type="entry name" value="RutC-like_sf"/>
</dbReference>
<evidence type="ECO:0000256" key="3">
    <source>
        <dbReference type="ARBA" id="ARBA00012089"/>
    </source>
</evidence>
<comment type="catalytic activity">
    <reaction evidence="12">
        <text>diphthine-[translation elongation factor 2] + NH4(+) + ATP = diphthamide-[translation elongation factor 2] + AMP + diphosphate + H(+)</text>
        <dbReference type="Rhea" id="RHEA:19753"/>
        <dbReference type="Rhea" id="RHEA-COMP:10172"/>
        <dbReference type="Rhea" id="RHEA-COMP:10174"/>
        <dbReference type="ChEBI" id="CHEBI:15378"/>
        <dbReference type="ChEBI" id="CHEBI:16692"/>
        <dbReference type="ChEBI" id="CHEBI:28938"/>
        <dbReference type="ChEBI" id="CHEBI:30616"/>
        <dbReference type="ChEBI" id="CHEBI:33019"/>
        <dbReference type="ChEBI" id="CHEBI:82696"/>
        <dbReference type="ChEBI" id="CHEBI:456215"/>
        <dbReference type="EC" id="6.3.1.14"/>
    </reaction>
</comment>
<dbReference type="EMBL" id="LJIJ01001328">
    <property type="protein sequence ID" value="ODM92098.1"/>
    <property type="molecule type" value="Genomic_DNA"/>
</dbReference>
<dbReference type="GO" id="GO:0017183">
    <property type="term" value="P:protein histidyl modification to diphthamide"/>
    <property type="evidence" value="ECO:0007669"/>
    <property type="project" value="UniProtKB-UniPathway"/>
</dbReference>
<dbReference type="AlphaFoldDB" id="A0A1D2MGI1"/>
<dbReference type="CDD" id="cd01994">
    <property type="entry name" value="AANH_PF0828-like"/>
    <property type="match status" value="1"/>
</dbReference>
<comment type="pathway">
    <text evidence="1">Protein modification; peptidyl-diphthamide biosynthesis.</text>
</comment>
<dbReference type="FunFam" id="3.40.50.620:FF:000069">
    <property type="entry name" value="diphthine--ammonia ligase"/>
    <property type="match status" value="1"/>
</dbReference>
<dbReference type="NCBIfam" id="TIGR00290">
    <property type="entry name" value="MJ0570_dom"/>
    <property type="match status" value="1"/>
</dbReference>
<protein>
    <recommendedName>
        <fullName evidence="4">Diphthine--ammonia ligase</fullName>
        <ecNumber evidence="3">6.3.1.14</ecNumber>
    </recommendedName>
    <alternativeName>
        <fullName evidence="9">ATP-binding domain-containing protein 4</fullName>
    </alternativeName>
    <alternativeName>
        <fullName evidence="8">Diphthamide synthase</fullName>
    </alternativeName>
    <alternativeName>
        <fullName evidence="10">Diphthamide synthetase</fullName>
    </alternativeName>
    <alternativeName>
        <fullName evidence="11">Protein DPH6 homolog</fullName>
    </alternativeName>
</protein>
<dbReference type="PANTHER" id="PTHR12196">
    <property type="entry name" value="DOMAIN OF UNKNOWN FUNCTION 71 DUF71 -CONTAINING PROTEIN"/>
    <property type="match status" value="1"/>
</dbReference>
<name>A0A1D2MGI1_ORCCI</name>
<comment type="caution">
    <text evidence="14">The sequence shown here is derived from an EMBL/GenBank/DDBJ whole genome shotgun (WGS) entry which is preliminary data.</text>
</comment>
<dbReference type="InterPro" id="IPR002761">
    <property type="entry name" value="Diphthami_syn_dom"/>
</dbReference>
<keyword evidence="6" id="KW-0547">Nucleotide-binding</keyword>
<dbReference type="Pfam" id="PF01042">
    <property type="entry name" value="Ribonuc_L-PSP"/>
    <property type="match status" value="2"/>
</dbReference>
<dbReference type="CDD" id="cd06156">
    <property type="entry name" value="eu_AANH_C_2"/>
    <property type="match status" value="1"/>
</dbReference>
<dbReference type="Proteomes" id="UP000094527">
    <property type="component" value="Unassembled WGS sequence"/>
</dbReference>
<proteinExistence type="inferred from homology"/>
<evidence type="ECO:0000256" key="5">
    <source>
        <dbReference type="ARBA" id="ARBA00022598"/>
    </source>
</evidence>
<gene>
    <name evidence="14" type="ORF">Ocin01_14583</name>
</gene>
<dbReference type="GO" id="GO:0005524">
    <property type="term" value="F:ATP binding"/>
    <property type="evidence" value="ECO:0007669"/>
    <property type="project" value="UniProtKB-KW"/>
</dbReference>
<accession>A0A1D2MGI1</accession>
<evidence type="ECO:0000256" key="4">
    <source>
        <dbReference type="ARBA" id="ARBA00018426"/>
    </source>
</evidence>
<evidence type="ECO:0000259" key="13">
    <source>
        <dbReference type="Pfam" id="PF01902"/>
    </source>
</evidence>
<evidence type="ECO:0000313" key="14">
    <source>
        <dbReference type="EMBL" id="ODM92098.1"/>
    </source>
</evidence>
<dbReference type="InterPro" id="IPR014729">
    <property type="entry name" value="Rossmann-like_a/b/a_fold"/>
</dbReference>
<evidence type="ECO:0000256" key="2">
    <source>
        <dbReference type="ARBA" id="ARBA00008496"/>
    </source>
</evidence>
<evidence type="ECO:0000256" key="11">
    <source>
        <dbReference type="ARBA" id="ARBA00032849"/>
    </source>
</evidence>
<evidence type="ECO:0000256" key="8">
    <source>
        <dbReference type="ARBA" id="ARBA00029814"/>
    </source>
</evidence>
<evidence type="ECO:0000256" key="12">
    <source>
        <dbReference type="ARBA" id="ARBA00048108"/>
    </source>
</evidence>
<evidence type="ECO:0000256" key="6">
    <source>
        <dbReference type="ARBA" id="ARBA00022741"/>
    </source>
</evidence>
<dbReference type="InterPro" id="IPR030662">
    <property type="entry name" value="DPH6/MJ0570"/>
</dbReference>
<feature type="domain" description="Diphthamide synthase" evidence="13">
    <location>
        <begin position="1"/>
        <end position="239"/>
    </location>
</feature>
<keyword evidence="7" id="KW-0067">ATP-binding</keyword>
<reference evidence="14 15" key="1">
    <citation type="journal article" date="2016" name="Genome Biol. Evol.">
        <title>Gene Family Evolution Reflects Adaptation to Soil Environmental Stressors in the Genome of the Collembolan Orchesella cincta.</title>
        <authorList>
            <person name="Faddeeva-Vakhrusheva A."/>
            <person name="Derks M.F."/>
            <person name="Anvar S.Y."/>
            <person name="Agamennone V."/>
            <person name="Suring W."/>
            <person name="Smit S."/>
            <person name="van Straalen N.M."/>
            <person name="Roelofs D."/>
        </authorList>
    </citation>
    <scope>NUCLEOTIDE SEQUENCE [LARGE SCALE GENOMIC DNA]</scope>
    <source>
        <tissue evidence="14">Mixed pool</tissue>
    </source>
</reference>